<protein>
    <submittedName>
        <fullName evidence="1">Uncharacterized protein</fullName>
    </submittedName>
</protein>
<evidence type="ECO:0000313" key="1">
    <source>
        <dbReference type="EMBL" id="MFB9098863.1"/>
    </source>
</evidence>
<dbReference type="EMBL" id="JBHMEY010000096">
    <property type="protein sequence ID" value="MFB9098863.1"/>
    <property type="molecule type" value="Genomic_DNA"/>
</dbReference>
<proteinExistence type="predicted"/>
<keyword evidence="2" id="KW-1185">Reference proteome</keyword>
<sequence>MKKDIKINYINKSINNDLPNIFQFTKNDIPCFDHLKEGVAWRPAINGNDPFGMIETKTIEVLKTDNQEATLTSTYNPNVQEEELVFKYKLKGQNAQEWELTYGEVAIIFARREVSVNKKSKYKNLGIFSIGKYTDWLYSHNLWEQPEELENRIYSLLEFNLTGKK</sequence>
<name>A0ABV5GTZ2_9FLAO</name>
<dbReference type="RefSeq" id="WP_236457201.1">
    <property type="nucleotide sequence ID" value="NZ_CBCSGE010000012.1"/>
</dbReference>
<evidence type="ECO:0000313" key="2">
    <source>
        <dbReference type="Proteomes" id="UP001589607"/>
    </source>
</evidence>
<gene>
    <name evidence="1" type="ORF">ACFFVF_20340</name>
</gene>
<comment type="caution">
    <text evidence="1">The sequence shown here is derived from an EMBL/GenBank/DDBJ whole genome shotgun (WGS) entry which is preliminary data.</text>
</comment>
<organism evidence="1 2">
    <name type="scientific">Flavobacterium jumunjinense</name>
    <dbReference type="NCBI Taxonomy" id="998845"/>
    <lineage>
        <taxon>Bacteria</taxon>
        <taxon>Pseudomonadati</taxon>
        <taxon>Bacteroidota</taxon>
        <taxon>Flavobacteriia</taxon>
        <taxon>Flavobacteriales</taxon>
        <taxon>Flavobacteriaceae</taxon>
        <taxon>Flavobacterium</taxon>
    </lineage>
</organism>
<reference evidence="1 2" key="1">
    <citation type="submission" date="2024-09" db="EMBL/GenBank/DDBJ databases">
        <authorList>
            <person name="Sun Q."/>
            <person name="Mori K."/>
        </authorList>
    </citation>
    <scope>NUCLEOTIDE SEQUENCE [LARGE SCALE GENOMIC DNA]</scope>
    <source>
        <strain evidence="1 2">CECT 7955</strain>
    </source>
</reference>
<dbReference type="Proteomes" id="UP001589607">
    <property type="component" value="Unassembled WGS sequence"/>
</dbReference>
<accession>A0ABV5GTZ2</accession>